<sequence length="300" mass="34747">MSRKIKSTLDLPKEFDLKKYSDIDSMSDKDLFRQLSLRIDCYLDSIESNSKWEYAATTHFLEHGCDLSISFGQEDPFDEIKPDTPPDYYEWMKGGREFYERYMKNCKKSMSVSTGYGIGYLSREVLMYLSHMNDSEGPRSGMPVILDDNEFQFMLNEQDDPEKDGTLRAKLNDCVTLVTGQLDSLFLSIDISTPDDILLSEFKRLIPIWRQELNVEESLSINASWAIVRKKIIEYKVIPYIDLTIWACANKIIIPHGVMCVALFPYGERDIFSITQTIKPFIENLMTPESLEKLKQKISK</sequence>
<evidence type="ECO:0000313" key="1">
    <source>
        <dbReference type="EMBL" id="MDV0614595.1"/>
    </source>
</evidence>
<reference evidence="1" key="1">
    <citation type="submission" date="2023-10" db="EMBL/GenBank/DDBJ databases">
        <title>Surveillance and assessment of the effects of hospital wastewater treatment on clearance of pathogenic bacterial and antimicrobial resistance genes.</title>
        <authorList>
            <person name="Wu Y."/>
        </authorList>
    </citation>
    <scope>NUCLEOTIDE SEQUENCE</scope>
    <source>
        <strain evidence="1">23-M-SY-8</strain>
    </source>
</reference>
<protein>
    <submittedName>
        <fullName evidence="1">DUF6387 family protein</fullName>
    </submittedName>
</protein>
<dbReference type="InterPro" id="IPR045664">
    <property type="entry name" value="DUF6387"/>
</dbReference>
<dbReference type="RefSeq" id="WP_316938779.1">
    <property type="nucleotide sequence ID" value="NZ_JAWHXQ010000048.1"/>
</dbReference>
<organism evidence="1 2">
    <name type="scientific">Klebsiella quasipneumoniae subsp. similipneumoniae</name>
    <dbReference type="NCBI Taxonomy" id="1463164"/>
    <lineage>
        <taxon>Bacteria</taxon>
        <taxon>Pseudomonadati</taxon>
        <taxon>Pseudomonadota</taxon>
        <taxon>Gammaproteobacteria</taxon>
        <taxon>Enterobacterales</taxon>
        <taxon>Enterobacteriaceae</taxon>
        <taxon>Klebsiella/Raoultella group</taxon>
        <taxon>Klebsiella</taxon>
        <taxon>Klebsiella pneumoniae complex</taxon>
    </lineage>
</organism>
<dbReference type="Proteomes" id="UP001187239">
    <property type="component" value="Unassembled WGS sequence"/>
</dbReference>
<accession>A0AAE4MXN2</accession>
<dbReference type="Pfam" id="PF19924">
    <property type="entry name" value="DUF6387"/>
    <property type="match status" value="1"/>
</dbReference>
<proteinExistence type="predicted"/>
<name>A0AAE4MXN2_9ENTR</name>
<comment type="caution">
    <text evidence="1">The sequence shown here is derived from an EMBL/GenBank/DDBJ whole genome shotgun (WGS) entry which is preliminary data.</text>
</comment>
<dbReference type="EMBL" id="JAWHXQ010000048">
    <property type="protein sequence ID" value="MDV0614595.1"/>
    <property type="molecule type" value="Genomic_DNA"/>
</dbReference>
<gene>
    <name evidence="1" type="ORF">RZO73_29385</name>
</gene>
<evidence type="ECO:0000313" key="2">
    <source>
        <dbReference type="Proteomes" id="UP001187239"/>
    </source>
</evidence>
<dbReference type="AlphaFoldDB" id="A0AAE4MXN2"/>